<evidence type="ECO:0000313" key="2">
    <source>
        <dbReference type="Proteomes" id="UP000814033"/>
    </source>
</evidence>
<dbReference type="EMBL" id="MU276618">
    <property type="protein sequence ID" value="KAI0038020.1"/>
    <property type="molecule type" value="Genomic_DNA"/>
</dbReference>
<proteinExistence type="predicted"/>
<reference evidence="1" key="1">
    <citation type="submission" date="2021-02" db="EMBL/GenBank/DDBJ databases">
        <authorList>
            <consortium name="DOE Joint Genome Institute"/>
            <person name="Ahrendt S."/>
            <person name="Looney B.P."/>
            <person name="Miyauchi S."/>
            <person name="Morin E."/>
            <person name="Drula E."/>
            <person name="Courty P.E."/>
            <person name="Chicoki N."/>
            <person name="Fauchery L."/>
            <person name="Kohler A."/>
            <person name="Kuo A."/>
            <person name="Labutti K."/>
            <person name="Pangilinan J."/>
            <person name="Lipzen A."/>
            <person name="Riley R."/>
            <person name="Andreopoulos W."/>
            <person name="He G."/>
            <person name="Johnson J."/>
            <person name="Barry K.W."/>
            <person name="Grigoriev I.V."/>
            <person name="Nagy L."/>
            <person name="Hibbett D."/>
            <person name="Henrissat B."/>
            <person name="Matheny P.B."/>
            <person name="Labbe J."/>
            <person name="Martin F."/>
        </authorList>
    </citation>
    <scope>NUCLEOTIDE SEQUENCE</scope>
    <source>
        <strain evidence="1">FP105234-sp</strain>
    </source>
</reference>
<evidence type="ECO:0000313" key="1">
    <source>
        <dbReference type="EMBL" id="KAI0038020.1"/>
    </source>
</evidence>
<feature type="non-terminal residue" evidence="1">
    <location>
        <position position="1"/>
    </location>
</feature>
<keyword evidence="2" id="KW-1185">Reference proteome</keyword>
<protein>
    <submittedName>
        <fullName evidence="1">Uncharacterized protein</fullName>
    </submittedName>
</protein>
<sequence length="106" mass="12110">FGVLKRKYPLPVSAPEFSLKTQAKLIPAISALFNFIRDHDPEDIDTYIIDPNEEPDSRHGPSESNTSELGQQITTAEREESHRRRDEIAQAMWDDYQAVLAERGEL</sequence>
<reference evidence="1" key="2">
    <citation type="journal article" date="2022" name="New Phytol.">
        <title>Evolutionary transition to the ectomycorrhizal habit in the genomes of a hyperdiverse lineage of mushroom-forming fungi.</title>
        <authorList>
            <person name="Looney B."/>
            <person name="Miyauchi S."/>
            <person name="Morin E."/>
            <person name="Drula E."/>
            <person name="Courty P.E."/>
            <person name="Kohler A."/>
            <person name="Kuo A."/>
            <person name="LaButti K."/>
            <person name="Pangilinan J."/>
            <person name="Lipzen A."/>
            <person name="Riley R."/>
            <person name="Andreopoulos W."/>
            <person name="He G."/>
            <person name="Johnson J."/>
            <person name="Nolan M."/>
            <person name="Tritt A."/>
            <person name="Barry K.W."/>
            <person name="Grigoriev I.V."/>
            <person name="Nagy L.G."/>
            <person name="Hibbett D."/>
            <person name="Henrissat B."/>
            <person name="Matheny P.B."/>
            <person name="Labbe J."/>
            <person name="Martin F.M."/>
        </authorList>
    </citation>
    <scope>NUCLEOTIDE SEQUENCE</scope>
    <source>
        <strain evidence="1">FP105234-sp</strain>
    </source>
</reference>
<comment type="caution">
    <text evidence="1">The sequence shown here is derived from an EMBL/GenBank/DDBJ whole genome shotgun (WGS) entry which is preliminary data.</text>
</comment>
<organism evidence="1 2">
    <name type="scientific">Auriscalpium vulgare</name>
    <dbReference type="NCBI Taxonomy" id="40419"/>
    <lineage>
        <taxon>Eukaryota</taxon>
        <taxon>Fungi</taxon>
        <taxon>Dikarya</taxon>
        <taxon>Basidiomycota</taxon>
        <taxon>Agaricomycotina</taxon>
        <taxon>Agaricomycetes</taxon>
        <taxon>Russulales</taxon>
        <taxon>Auriscalpiaceae</taxon>
        <taxon>Auriscalpium</taxon>
    </lineage>
</organism>
<dbReference type="Proteomes" id="UP000814033">
    <property type="component" value="Unassembled WGS sequence"/>
</dbReference>
<gene>
    <name evidence="1" type="ORF">FA95DRAFT_1506145</name>
</gene>
<accession>A0ACB8R1S0</accession>
<name>A0ACB8R1S0_9AGAM</name>